<dbReference type="EMBL" id="BPFZ01000023">
    <property type="protein sequence ID" value="GIU68130.1"/>
    <property type="molecule type" value="Genomic_DNA"/>
</dbReference>
<reference evidence="6" key="1">
    <citation type="submission" date="2021-05" db="EMBL/GenBank/DDBJ databases">
        <authorList>
            <person name="Tanabe Y."/>
        </authorList>
    </citation>
    <scope>NUCLEOTIDE SEQUENCE</scope>
    <source>
        <strain evidence="6">BOTRYCO-1</strain>
    </source>
</reference>
<comment type="subunit">
    <text evidence="3">Homotetramer.</text>
</comment>
<dbReference type="Proteomes" id="UP001161064">
    <property type="component" value="Unassembled WGS sequence"/>
</dbReference>
<dbReference type="SUPFAM" id="SSF53383">
    <property type="entry name" value="PLP-dependent transferases"/>
    <property type="match status" value="1"/>
</dbReference>
<dbReference type="Gene3D" id="3.90.1150.10">
    <property type="entry name" value="Aspartate Aminotransferase, domain 1"/>
    <property type="match status" value="1"/>
</dbReference>
<evidence type="ECO:0000256" key="1">
    <source>
        <dbReference type="ARBA" id="ARBA00001933"/>
    </source>
</evidence>
<evidence type="ECO:0000259" key="5">
    <source>
        <dbReference type="Pfam" id="PF01212"/>
    </source>
</evidence>
<dbReference type="InterPro" id="IPR015422">
    <property type="entry name" value="PyrdxlP-dep_Trfase_small"/>
</dbReference>
<keyword evidence="7" id="KW-1185">Reference proteome</keyword>
<comment type="caution">
    <text evidence="6">The sequence shown here is derived from an EMBL/GenBank/DDBJ whole genome shotgun (WGS) entry which is preliminary data.</text>
</comment>
<dbReference type="Pfam" id="PF01212">
    <property type="entry name" value="Beta_elim_lyase"/>
    <property type="match status" value="1"/>
</dbReference>
<proteinExistence type="inferred from homology"/>
<dbReference type="InterPro" id="IPR001597">
    <property type="entry name" value="ArAA_b-elim_lyase/Thr_aldolase"/>
</dbReference>
<evidence type="ECO:0000256" key="2">
    <source>
        <dbReference type="ARBA" id="ARBA00006966"/>
    </source>
</evidence>
<name>A0ABQ4PYH1_9PROT</name>
<comment type="cofactor">
    <cofactor evidence="1">
        <name>pyridoxal 5'-phosphate</name>
        <dbReference type="ChEBI" id="CHEBI:597326"/>
    </cofactor>
</comment>
<gene>
    <name evidence="6" type="ORF">PsB1_2284</name>
</gene>
<organism evidence="6 7">
    <name type="scientific">Candidatus Phycosocius spiralis</name>
    <dbReference type="NCBI Taxonomy" id="2815099"/>
    <lineage>
        <taxon>Bacteria</taxon>
        <taxon>Pseudomonadati</taxon>
        <taxon>Pseudomonadota</taxon>
        <taxon>Alphaproteobacteria</taxon>
        <taxon>Caulobacterales</taxon>
        <taxon>Caulobacterales incertae sedis</taxon>
        <taxon>Candidatus Phycosocius</taxon>
    </lineage>
</organism>
<dbReference type="PANTHER" id="PTHR48097">
    <property type="entry name" value="L-THREONINE ALDOLASE-RELATED"/>
    <property type="match status" value="1"/>
</dbReference>
<feature type="domain" description="Aromatic amino acid beta-eliminating lyase/threonine aldolase" evidence="5">
    <location>
        <begin position="3"/>
        <end position="293"/>
    </location>
</feature>
<sequence>MFGSDNQAPAHPKVLDAIIEANQGRCGSYGDDPWTARATEALYTVFESDDLDMYCVGTGGSANGLALSVLCPPWGAVLAHPQAHILEDEGNGPEFFTSGARMVSLGCASQLVMPADLEQTASRHAPTFVHGIQPRVLTLTNLSELGQVYRPDHLRSLQEVCARQGWSLHVDGARFANAVVAFGASAADLSWRSGVDALSFGLTKNGALAAEVLILFGAARSAAAPYLRKRAGQLFSKHRYLSAQIVAMLEDGLWLDLAIRANQTAHALAQILDGAGAKLALPVEGNEVFAHLTELQVKALCEAEIGFFPWGGLGPDTYRFVASWHNDAHCLEAVAKALQRNEVPNL</sequence>
<keyword evidence="4" id="KW-0663">Pyridoxal phosphate</keyword>
<evidence type="ECO:0000256" key="3">
    <source>
        <dbReference type="ARBA" id="ARBA00011881"/>
    </source>
</evidence>
<evidence type="ECO:0000256" key="4">
    <source>
        <dbReference type="ARBA" id="ARBA00022898"/>
    </source>
</evidence>
<protein>
    <submittedName>
        <fullName evidence="6">L-threonine aldolase</fullName>
    </submittedName>
</protein>
<evidence type="ECO:0000313" key="6">
    <source>
        <dbReference type="EMBL" id="GIU68130.1"/>
    </source>
</evidence>
<comment type="similarity">
    <text evidence="2">Belongs to the threonine aldolase family.</text>
</comment>
<dbReference type="InterPro" id="IPR015421">
    <property type="entry name" value="PyrdxlP-dep_Trfase_major"/>
</dbReference>
<evidence type="ECO:0000313" key="7">
    <source>
        <dbReference type="Proteomes" id="UP001161064"/>
    </source>
</evidence>
<dbReference type="Gene3D" id="3.40.640.10">
    <property type="entry name" value="Type I PLP-dependent aspartate aminotransferase-like (Major domain)"/>
    <property type="match status" value="1"/>
</dbReference>
<reference evidence="6" key="2">
    <citation type="journal article" date="2023" name="ISME Commun">
        <title>Characterization of a bloom-associated alphaproteobacterial lineage, 'Candidatus Phycosocius': insights into freshwater algal-bacterial interactions.</title>
        <authorList>
            <person name="Tanabe Y."/>
            <person name="Yamaguchi H."/>
            <person name="Yoshida M."/>
            <person name="Kai A."/>
            <person name="Okazaki Y."/>
        </authorList>
    </citation>
    <scope>NUCLEOTIDE SEQUENCE</scope>
    <source>
        <strain evidence="6">BOTRYCO-1</strain>
    </source>
</reference>
<dbReference type="PANTHER" id="PTHR48097:SF5">
    <property type="entry name" value="LOW SPECIFICITY L-THREONINE ALDOLASE"/>
    <property type="match status" value="1"/>
</dbReference>
<dbReference type="InterPro" id="IPR015424">
    <property type="entry name" value="PyrdxlP-dep_Trfase"/>
</dbReference>
<dbReference type="RefSeq" id="WP_284361775.1">
    <property type="nucleotide sequence ID" value="NZ_BPFZ01000023.1"/>
</dbReference>
<accession>A0ABQ4PYH1</accession>